<evidence type="ECO:0000313" key="8">
    <source>
        <dbReference type="Proteomes" id="UP000033930"/>
    </source>
</evidence>
<dbReference type="HAMAP" id="MF_00382">
    <property type="entry name" value="Ribosomal_bL20"/>
    <property type="match status" value="1"/>
</dbReference>
<dbReference type="Proteomes" id="UP000033930">
    <property type="component" value="Unassembled WGS sequence"/>
</dbReference>
<evidence type="ECO:0000256" key="5">
    <source>
        <dbReference type="HAMAP-Rule" id="MF_00382"/>
    </source>
</evidence>
<sequence>MPRVKRGTSHVKRRRNLFAIVKGFRYGLRNKIRLARPAALNAGTYAYRDRRAKKRTFRQLWNIQINAGARANGTTYSNLINGLKNAGIILDRKILASLAEHKPAVFSKVVEATKK</sequence>
<dbReference type="GO" id="GO:0005840">
    <property type="term" value="C:ribosome"/>
    <property type="evidence" value="ECO:0007669"/>
    <property type="project" value="UniProtKB-KW"/>
</dbReference>
<keyword evidence="3 5" id="KW-0687">Ribonucleoprotein</keyword>
<dbReference type="FunFam" id="1.10.1900.20:FF:000001">
    <property type="entry name" value="50S ribosomal protein L20"/>
    <property type="match status" value="1"/>
</dbReference>
<dbReference type="SUPFAM" id="SSF74731">
    <property type="entry name" value="Ribosomal protein L20"/>
    <property type="match status" value="1"/>
</dbReference>
<dbReference type="Pfam" id="PF00453">
    <property type="entry name" value="Ribosomal_L20"/>
    <property type="match status" value="1"/>
</dbReference>
<comment type="caution">
    <text evidence="7">The sequence shown here is derived from an EMBL/GenBank/DDBJ whole genome shotgun (WGS) entry which is preliminary data.</text>
</comment>
<dbReference type="CDD" id="cd07026">
    <property type="entry name" value="Ribosomal_L20"/>
    <property type="match status" value="1"/>
</dbReference>
<keyword evidence="2 5" id="KW-0689">Ribosomal protein</keyword>
<dbReference type="GO" id="GO:0003735">
    <property type="term" value="F:structural constituent of ribosome"/>
    <property type="evidence" value="ECO:0007669"/>
    <property type="project" value="InterPro"/>
</dbReference>
<dbReference type="GO" id="GO:0019843">
    <property type="term" value="F:rRNA binding"/>
    <property type="evidence" value="ECO:0007669"/>
    <property type="project" value="UniProtKB-UniRule"/>
</dbReference>
<gene>
    <name evidence="5" type="primary">rplT</name>
    <name evidence="7" type="ORF">UU50_C0009G0051</name>
</gene>
<dbReference type="Gene3D" id="6.10.160.10">
    <property type="match status" value="1"/>
</dbReference>
<evidence type="ECO:0000256" key="1">
    <source>
        <dbReference type="ARBA" id="ARBA00007698"/>
    </source>
</evidence>
<evidence type="ECO:0000256" key="6">
    <source>
        <dbReference type="RuleBase" id="RU000560"/>
    </source>
</evidence>
<dbReference type="GO" id="GO:1990904">
    <property type="term" value="C:ribonucleoprotein complex"/>
    <property type="evidence" value="ECO:0007669"/>
    <property type="project" value="UniProtKB-KW"/>
</dbReference>
<evidence type="ECO:0000313" key="7">
    <source>
        <dbReference type="EMBL" id="KKR99234.1"/>
    </source>
</evidence>
<dbReference type="Gene3D" id="1.10.1900.20">
    <property type="entry name" value="Ribosomal protein L20"/>
    <property type="match status" value="1"/>
</dbReference>
<keyword evidence="5 6" id="KW-0699">rRNA-binding</keyword>
<evidence type="ECO:0000256" key="2">
    <source>
        <dbReference type="ARBA" id="ARBA00022980"/>
    </source>
</evidence>
<dbReference type="InterPro" id="IPR035566">
    <property type="entry name" value="Ribosomal_protein_bL20_C"/>
</dbReference>
<dbReference type="PATRIC" id="fig|1618983.3.peg.485"/>
<organism evidence="7 8">
    <name type="scientific">Candidatus Uhrbacteria bacterium GW2011_GWC1_41_20</name>
    <dbReference type="NCBI Taxonomy" id="1618983"/>
    <lineage>
        <taxon>Bacteria</taxon>
        <taxon>Candidatus Uhriibacteriota</taxon>
    </lineage>
</organism>
<dbReference type="InterPro" id="IPR005813">
    <property type="entry name" value="Ribosomal_bL20"/>
</dbReference>
<comment type="similarity">
    <text evidence="1 5 6">Belongs to the bacterial ribosomal protein bL20 family.</text>
</comment>
<protein>
    <recommendedName>
        <fullName evidence="4 5">Large ribosomal subunit protein bL20</fullName>
    </recommendedName>
</protein>
<dbReference type="PRINTS" id="PR00062">
    <property type="entry name" value="RIBOSOMALL20"/>
</dbReference>
<keyword evidence="5 6" id="KW-0694">RNA-binding</keyword>
<comment type="function">
    <text evidence="5 6">Binds directly to 23S ribosomal RNA and is necessary for the in vitro assembly process of the 50S ribosomal subunit. It is not involved in the protein synthesizing functions of that subunit.</text>
</comment>
<reference evidence="7 8" key="1">
    <citation type="journal article" date="2015" name="Nature">
        <title>rRNA introns, odd ribosomes, and small enigmatic genomes across a large radiation of phyla.</title>
        <authorList>
            <person name="Brown C.T."/>
            <person name="Hug L.A."/>
            <person name="Thomas B.C."/>
            <person name="Sharon I."/>
            <person name="Castelle C.J."/>
            <person name="Singh A."/>
            <person name="Wilkins M.J."/>
            <person name="Williams K.H."/>
            <person name="Banfield J.F."/>
        </authorList>
    </citation>
    <scope>NUCLEOTIDE SEQUENCE [LARGE SCALE GENOMIC DNA]</scope>
</reference>
<dbReference type="EMBL" id="LCAW01000009">
    <property type="protein sequence ID" value="KKR99234.1"/>
    <property type="molecule type" value="Genomic_DNA"/>
</dbReference>
<proteinExistence type="inferred from homology"/>
<dbReference type="GO" id="GO:0000027">
    <property type="term" value="P:ribosomal large subunit assembly"/>
    <property type="evidence" value="ECO:0007669"/>
    <property type="project" value="UniProtKB-UniRule"/>
</dbReference>
<dbReference type="GO" id="GO:0006412">
    <property type="term" value="P:translation"/>
    <property type="evidence" value="ECO:0007669"/>
    <property type="project" value="InterPro"/>
</dbReference>
<dbReference type="AlphaFoldDB" id="A0A0G0VEE8"/>
<dbReference type="PANTHER" id="PTHR10986">
    <property type="entry name" value="39S RIBOSOMAL PROTEIN L20"/>
    <property type="match status" value="1"/>
</dbReference>
<dbReference type="NCBIfam" id="TIGR01032">
    <property type="entry name" value="rplT_bact"/>
    <property type="match status" value="1"/>
</dbReference>
<evidence type="ECO:0000256" key="3">
    <source>
        <dbReference type="ARBA" id="ARBA00023274"/>
    </source>
</evidence>
<name>A0A0G0VEE8_9BACT</name>
<accession>A0A0G0VEE8</accession>
<evidence type="ECO:0000256" key="4">
    <source>
        <dbReference type="ARBA" id="ARBA00035172"/>
    </source>
</evidence>